<dbReference type="Proteomes" id="UP000467841">
    <property type="component" value="Unassembled WGS sequence"/>
</dbReference>
<organism evidence="1 3">
    <name type="scientific">Microthlaspi erraticum</name>
    <dbReference type="NCBI Taxonomy" id="1685480"/>
    <lineage>
        <taxon>Eukaryota</taxon>
        <taxon>Viridiplantae</taxon>
        <taxon>Streptophyta</taxon>
        <taxon>Embryophyta</taxon>
        <taxon>Tracheophyta</taxon>
        <taxon>Spermatophyta</taxon>
        <taxon>Magnoliopsida</taxon>
        <taxon>eudicotyledons</taxon>
        <taxon>Gunneridae</taxon>
        <taxon>Pentapetalae</taxon>
        <taxon>rosids</taxon>
        <taxon>malvids</taxon>
        <taxon>Brassicales</taxon>
        <taxon>Brassicaceae</taxon>
        <taxon>Coluteocarpeae</taxon>
        <taxon>Microthlaspi</taxon>
    </lineage>
</organism>
<evidence type="ECO:0000313" key="3">
    <source>
        <dbReference type="Proteomes" id="UP000467841"/>
    </source>
</evidence>
<name>A0A6D2K677_9BRAS</name>
<dbReference type="AlphaFoldDB" id="A0A6D2K677"/>
<sequence>MHCFRKLHGDAVSGLSYAELGSLRSLLEQGILSVDEQIEKADDEFTVKQIAECQVMGSNWSEWKNKNDDEDILYQETLSRRRTALRRRARELRLSTGCGSHQLDHRHPDPKILGSVIDGLTVEKERLRLWNDRMIGKELDGMGFHELMVFKIVIQNALFKVTDEKYRSNSVLL</sequence>
<evidence type="ECO:0000313" key="2">
    <source>
        <dbReference type="EMBL" id="CAA7060198.1"/>
    </source>
</evidence>
<proteinExistence type="predicted"/>
<accession>A0A6D2K677</accession>
<dbReference type="EMBL" id="CACVBM020001826">
    <property type="protein sequence ID" value="CAA7060198.1"/>
    <property type="molecule type" value="Genomic_DNA"/>
</dbReference>
<dbReference type="OrthoDB" id="1110719at2759"/>
<dbReference type="EMBL" id="CACVBM020001496">
    <property type="protein sequence ID" value="CAA7052325.1"/>
    <property type="molecule type" value="Genomic_DNA"/>
</dbReference>
<reference evidence="1 3" key="1">
    <citation type="submission" date="2020-01" db="EMBL/GenBank/DDBJ databases">
        <authorList>
            <person name="Mishra B."/>
        </authorList>
    </citation>
    <scope>NUCLEOTIDE SEQUENCE [LARGE SCALE GENOMIC DNA]</scope>
</reference>
<evidence type="ECO:0000313" key="1">
    <source>
        <dbReference type="EMBL" id="CAA7052325.1"/>
    </source>
</evidence>
<gene>
    <name evidence="1" type="ORF">MERR_LOCUS39560</name>
    <name evidence="2" type="ORF">MERR_LOCUS47434</name>
</gene>
<protein>
    <submittedName>
        <fullName evidence="1">Uncharacterized protein</fullName>
    </submittedName>
</protein>
<keyword evidence="3" id="KW-1185">Reference proteome</keyword>